<dbReference type="AlphaFoldDB" id="R9XYE9"/>
<keyword evidence="1" id="KW-0812">Transmembrane</keyword>
<dbReference type="RefSeq" id="YP_008144772.1">
    <property type="nucleotide sequence ID" value="NC_021618.1"/>
</dbReference>
<evidence type="ECO:0000313" key="2">
    <source>
        <dbReference type="EMBL" id="AGO19805.1"/>
    </source>
</evidence>
<proteinExistence type="predicted"/>
<organism evidence="2">
    <name type="scientific">Phyllymenia taiwanensis</name>
    <dbReference type="NCBI Taxonomy" id="1260292"/>
    <lineage>
        <taxon>Eukaryota</taxon>
        <taxon>Rhodophyta</taxon>
        <taxon>Florideophyceae</taxon>
        <taxon>Rhodymeniophycidae</taxon>
        <taxon>Halymeniales</taxon>
        <taxon>Halymeniaceae</taxon>
        <taxon>Phyllymenia</taxon>
    </lineage>
</organism>
<reference evidence="2" key="1">
    <citation type="journal article" date="2013" name="PLoS ONE">
        <title>The Plastid Genome of the Red Macroalga Grateloupia taiwanensis (Halymeniaceae).</title>
        <authorList>
            <person name="Depriest M.S."/>
            <person name="Bhattacharya D."/>
            <person name="Lopez-Bautista J.M."/>
        </authorList>
    </citation>
    <scope>NUCLEOTIDE SEQUENCE</scope>
</reference>
<protein>
    <submittedName>
        <fullName evidence="2">Uncharacterized protein</fullName>
    </submittedName>
</protein>
<evidence type="ECO:0000256" key="1">
    <source>
        <dbReference type="SAM" id="Phobius"/>
    </source>
</evidence>
<dbReference type="EMBL" id="KC894740">
    <property type="protein sequence ID" value="AGO19805.1"/>
    <property type="molecule type" value="Genomic_DNA"/>
</dbReference>
<keyword evidence="1" id="KW-1133">Transmembrane helix</keyword>
<dbReference type="GeneID" id="16017114"/>
<name>R9XYE9_9FLOR</name>
<feature type="transmembrane region" description="Helical" evidence="1">
    <location>
        <begin position="30"/>
        <end position="50"/>
    </location>
</feature>
<sequence>MQDSLPFLYILFFCIALKACLWKFNKVYKMIYIAYTLYVIFKFQASIVFCNSNK</sequence>
<gene>
    <name evidence="2" type="primary">orf33</name>
</gene>
<accession>R9XYE9</accession>
<feature type="transmembrane region" description="Helical" evidence="1">
    <location>
        <begin position="7"/>
        <end position="24"/>
    </location>
</feature>
<reference evidence="2" key="2">
    <citation type="submission" date="2013-04" db="EMBL/GenBank/DDBJ databases">
        <authorList>
            <person name="DePriest M.S.Jr."/>
            <person name="Bhattacharya D."/>
            <person name="Lopez-Bautista J.M."/>
        </authorList>
    </citation>
    <scope>NUCLEOTIDE SEQUENCE</scope>
</reference>
<geneLocation type="plastid" evidence="2"/>
<keyword evidence="1" id="KW-0472">Membrane</keyword>
<keyword evidence="2" id="KW-0934">Plastid</keyword>